<organism evidence="2 3">
    <name type="scientific">Nonomuraea pusilla</name>
    <dbReference type="NCBI Taxonomy" id="46177"/>
    <lineage>
        <taxon>Bacteria</taxon>
        <taxon>Bacillati</taxon>
        <taxon>Actinomycetota</taxon>
        <taxon>Actinomycetes</taxon>
        <taxon>Streptosporangiales</taxon>
        <taxon>Streptosporangiaceae</taxon>
        <taxon>Nonomuraea</taxon>
    </lineage>
</organism>
<gene>
    <name evidence="2" type="ORF">SAMN05660976_00320</name>
</gene>
<dbReference type="PANTHER" id="PTHR31377">
    <property type="entry name" value="AGMATINE DEIMINASE-RELATED"/>
    <property type="match status" value="1"/>
</dbReference>
<protein>
    <submittedName>
        <fullName evidence="2">Agmatine deiminase</fullName>
    </submittedName>
</protein>
<evidence type="ECO:0000313" key="3">
    <source>
        <dbReference type="Proteomes" id="UP000198953"/>
    </source>
</evidence>
<name>A0A1H7GDC8_9ACTN</name>
<evidence type="ECO:0000256" key="1">
    <source>
        <dbReference type="ARBA" id="ARBA00022801"/>
    </source>
</evidence>
<reference evidence="2 3" key="1">
    <citation type="submission" date="2016-10" db="EMBL/GenBank/DDBJ databases">
        <authorList>
            <person name="de Groot N.N."/>
        </authorList>
    </citation>
    <scope>NUCLEOTIDE SEQUENCE [LARGE SCALE GENOMIC DNA]</scope>
    <source>
        <strain evidence="2 3">DSM 43357</strain>
    </source>
</reference>
<dbReference type="Proteomes" id="UP000198953">
    <property type="component" value="Unassembled WGS sequence"/>
</dbReference>
<dbReference type="Gene3D" id="3.75.10.10">
    <property type="entry name" value="L-arginine/glycine Amidinotransferase, Chain A"/>
    <property type="match status" value="1"/>
</dbReference>
<dbReference type="GO" id="GO:0047632">
    <property type="term" value="F:agmatine deiminase activity"/>
    <property type="evidence" value="ECO:0007669"/>
    <property type="project" value="TreeGrafter"/>
</dbReference>
<dbReference type="GO" id="GO:0004668">
    <property type="term" value="F:protein-arginine deiminase activity"/>
    <property type="evidence" value="ECO:0007669"/>
    <property type="project" value="InterPro"/>
</dbReference>
<dbReference type="EMBL" id="FOBF01000001">
    <property type="protein sequence ID" value="SEK34490.1"/>
    <property type="molecule type" value="Genomic_DNA"/>
</dbReference>
<dbReference type="SUPFAM" id="SSF55909">
    <property type="entry name" value="Pentein"/>
    <property type="match status" value="1"/>
</dbReference>
<accession>A0A1H7GDC8</accession>
<keyword evidence="3" id="KW-1185">Reference proteome</keyword>
<dbReference type="AlphaFoldDB" id="A0A1H7GDC8"/>
<dbReference type="GO" id="GO:0009446">
    <property type="term" value="P:putrescine biosynthetic process"/>
    <property type="evidence" value="ECO:0007669"/>
    <property type="project" value="InterPro"/>
</dbReference>
<sequence length="333" mass="36679">MSTSLFMPAEWRPHTRTWMSWPVGGYVLEGAQASYRAWSAVANTVVRYEPVTMLVDPSERESAAAWLDPRVEVVEQPLDDCWMRDNGPTFVSEGGRLAGVDWTFNGWGWAPHEKDDQVAAFVLDRVGAPRHRTGMVGEGGGIHVDGEGTVIVTETVQLDPRRNPGWTKADAEAHLRRLIGAEKVVWLPRGLTADYGRYGTNGHVDLLASFVRPGLVLCHVQPDPAHPDHEVTKENLDVLRASTDARGRPLEVVELPAPTVQEADGELVDYSYINHYLANGLVLLCSFDDPRDAETAELFARLFPGRAVESVDARDIFALGGGIHCITQQQPAL</sequence>
<evidence type="ECO:0000313" key="2">
    <source>
        <dbReference type="EMBL" id="SEK34490.1"/>
    </source>
</evidence>
<keyword evidence="1" id="KW-0378">Hydrolase</keyword>
<dbReference type="PANTHER" id="PTHR31377:SF0">
    <property type="entry name" value="AGMATINE DEIMINASE-RELATED"/>
    <property type="match status" value="1"/>
</dbReference>
<dbReference type="InterPro" id="IPR007466">
    <property type="entry name" value="Peptidyl-Arg-deiminase_porph"/>
</dbReference>
<dbReference type="Pfam" id="PF04371">
    <property type="entry name" value="PAD_porph"/>
    <property type="match status" value="1"/>
</dbReference>
<dbReference type="STRING" id="46177.SAMN05660976_00320"/>
<proteinExistence type="predicted"/>
<dbReference type="RefSeq" id="WP_256256724.1">
    <property type="nucleotide sequence ID" value="NZ_FOBF01000001.1"/>
</dbReference>